<dbReference type="EnsemblPlants" id="AET6Gv20678100.4">
    <property type="protein sequence ID" value="AET6Gv20678100.4"/>
    <property type="gene ID" value="AET6Gv20678100"/>
</dbReference>
<keyword evidence="2" id="KW-0472">Membrane</keyword>
<dbReference type="InterPro" id="IPR031968">
    <property type="entry name" value="VASt"/>
</dbReference>
<dbReference type="Proteomes" id="UP000015105">
    <property type="component" value="Chromosome 6D"/>
</dbReference>
<protein>
    <recommendedName>
        <fullName evidence="3">VASt domain-containing protein</fullName>
    </recommendedName>
</protein>
<accession>A0A453PBA2</accession>
<sequence length="105" mass="12023">QPIALSSSFAYFKEISCVPANFLNKIRIITVMICSPNLRVQLHIKYQIEDLAPKQKACSVQVYLGIEWSKTTRHQKRIEKNVLSSSSARLKEMFSLASKQLSHTR</sequence>
<feature type="domain" description="VASt" evidence="3">
    <location>
        <begin position="41"/>
        <end position="84"/>
    </location>
</feature>
<reference evidence="4" key="5">
    <citation type="journal article" date="2021" name="G3 (Bethesda)">
        <title>Aegilops tauschii genome assembly Aet v5.0 features greater sequence contiguity and improved annotation.</title>
        <authorList>
            <person name="Wang L."/>
            <person name="Zhu T."/>
            <person name="Rodriguez J.C."/>
            <person name="Deal K.R."/>
            <person name="Dubcovsky J."/>
            <person name="McGuire P.E."/>
            <person name="Lux T."/>
            <person name="Spannagl M."/>
            <person name="Mayer K.F.X."/>
            <person name="Baldrich P."/>
            <person name="Meyers B.C."/>
            <person name="Huo N."/>
            <person name="Gu Y.Q."/>
            <person name="Zhou H."/>
            <person name="Devos K.M."/>
            <person name="Bennetzen J.L."/>
            <person name="Unver T."/>
            <person name="Budak H."/>
            <person name="Gulick P.J."/>
            <person name="Galiba G."/>
            <person name="Kalapos B."/>
            <person name="Nelson D.R."/>
            <person name="Li P."/>
            <person name="You F.M."/>
            <person name="Luo M.C."/>
            <person name="Dvorak J."/>
        </authorList>
    </citation>
    <scope>NUCLEOTIDE SEQUENCE [LARGE SCALE GENOMIC DNA]</scope>
    <source>
        <strain evidence="4">cv. AL8/78</strain>
    </source>
</reference>
<keyword evidence="5" id="KW-1185">Reference proteome</keyword>
<dbReference type="AlphaFoldDB" id="A0A453PBA2"/>
<dbReference type="Pfam" id="PF16016">
    <property type="entry name" value="VASt"/>
    <property type="match status" value="1"/>
</dbReference>
<evidence type="ECO:0000256" key="2">
    <source>
        <dbReference type="ARBA" id="ARBA00023136"/>
    </source>
</evidence>
<comment type="subcellular location">
    <subcellularLocation>
        <location evidence="1">Membrane</location>
    </subcellularLocation>
</comment>
<dbReference type="InterPro" id="IPR044511">
    <property type="entry name" value="At1g03370/At5g50170-like"/>
</dbReference>
<reference evidence="4" key="4">
    <citation type="submission" date="2019-03" db="UniProtKB">
        <authorList>
            <consortium name="EnsemblPlants"/>
        </authorList>
    </citation>
    <scope>IDENTIFICATION</scope>
</reference>
<reference evidence="5" key="2">
    <citation type="journal article" date="2017" name="Nat. Plants">
        <title>The Aegilops tauschii genome reveals multiple impacts of transposons.</title>
        <authorList>
            <person name="Zhao G."/>
            <person name="Zou C."/>
            <person name="Li K."/>
            <person name="Wang K."/>
            <person name="Li T."/>
            <person name="Gao L."/>
            <person name="Zhang X."/>
            <person name="Wang H."/>
            <person name="Yang Z."/>
            <person name="Liu X."/>
            <person name="Jiang W."/>
            <person name="Mao L."/>
            <person name="Kong X."/>
            <person name="Jiao Y."/>
            <person name="Jia J."/>
        </authorList>
    </citation>
    <scope>NUCLEOTIDE SEQUENCE [LARGE SCALE GENOMIC DNA]</scope>
    <source>
        <strain evidence="5">cv. AL8/78</strain>
    </source>
</reference>
<evidence type="ECO:0000313" key="5">
    <source>
        <dbReference type="Proteomes" id="UP000015105"/>
    </source>
</evidence>
<dbReference type="Gramene" id="AET6Gv20678100.4">
    <property type="protein sequence ID" value="AET6Gv20678100.4"/>
    <property type="gene ID" value="AET6Gv20678100"/>
</dbReference>
<evidence type="ECO:0000313" key="4">
    <source>
        <dbReference type="EnsemblPlants" id="AET6Gv20678100.4"/>
    </source>
</evidence>
<proteinExistence type="predicted"/>
<name>A0A453PBA2_AEGTS</name>
<evidence type="ECO:0000256" key="1">
    <source>
        <dbReference type="ARBA" id="ARBA00004370"/>
    </source>
</evidence>
<evidence type="ECO:0000259" key="3">
    <source>
        <dbReference type="Pfam" id="PF16016"/>
    </source>
</evidence>
<reference evidence="5" key="1">
    <citation type="journal article" date="2014" name="Science">
        <title>Ancient hybridizations among the ancestral genomes of bread wheat.</title>
        <authorList>
            <consortium name="International Wheat Genome Sequencing Consortium,"/>
            <person name="Marcussen T."/>
            <person name="Sandve S.R."/>
            <person name="Heier L."/>
            <person name="Spannagl M."/>
            <person name="Pfeifer M."/>
            <person name="Jakobsen K.S."/>
            <person name="Wulff B.B."/>
            <person name="Steuernagel B."/>
            <person name="Mayer K.F."/>
            <person name="Olsen O.A."/>
        </authorList>
    </citation>
    <scope>NUCLEOTIDE SEQUENCE [LARGE SCALE GENOMIC DNA]</scope>
    <source>
        <strain evidence="5">cv. AL8/78</strain>
    </source>
</reference>
<dbReference type="GO" id="GO:0016020">
    <property type="term" value="C:membrane"/>
    <property type="evidence" value="ECO:0007669"/>
    <property type="project" value="UniProtKB-SubCell"/>
</dbReference>
<dbReference type="PANTHER" id="PTHR46296">
    <property type="entry name" value="BNAA05G37250D PROTEIN"/>
    <property type="match status" value="1"/>
</dbReference>
<dbReference type="PANTHER" id="PTHR46296:SF2">
    <property type="entry name" value="OS08G0492400 PROTEIN"/>
    <property type="match status" value="1"/>
</dbReference>
<reference evidence="4" key="3">
    <citation type="journal article" date="2017" name="Nature">
        <title>Genome sequence of the progenitor of the wheat D genome Aegilops tauschii.</title>
        <authorList>
            <person name="Luo M.C."/>
            <person name="Gu Y.Q."/>
            <person name="Puiu D."/>
            <person name="Wang H."/>
            <person name="Twardziok S.O."/>
            <person name="Deal K.R."/>
            <person name="Huo N."/>
            <person name="Zhu T."/>
            <person name="Wang L."/>
            <person name="Wang Y."/>
            <person name="McGuire P.E."/>
            <person name="Liu S."/>
            <person name="Long H."/>
            <person name="Ramasamy R.K."/>
            <person name="Rodriguez J.C."/>
            <person name="Van S.L."/>
            <person name="Yuan L."/>
            <person name="Wang Z."/>
            <person name="Xia Z."/>
            <person name="Xiao L."/>
            <person name="Anderson O.D."/>
            <person name="Ouyang S."/>
            <person name="Liang Y."/>
            <person name="Zimin A.V."/>
            <person name="Pertea G."/>
            <person name="Qi P."/>
            <person name="Bennetzen J.L."/>
            <person name="Dai X."/>
            <person name="Dawson M.W."/>
            <person name="Muller H.G."/>
            <person name="Kugler K."/>
            <person name="Rivarola-Duarte L."/>
            <person name="Spannagl M."/>
            <person name="Mayer K.F.X."/>
            <person name="Lu F.H."/>
            <person name="Bevan M.W."/>
            <person name="Leroy P."/>
            <person name="Li P."/>
            <person name="You F.M."/>
            <person name="Sun Q."/>
            <person name="Liu Z."/>
            <person name="Lyons E."/>
            <person name="Wicker T."/>
            <person name="Salzberg S.L."/>
            <person name="Devos K.M."/>
            <person name="Dvorak J."/>
        </authorList>
    </citation>
    <scope>NUCLEOTIDE SEQUENCE [LARGE SCALE GENOMIC DNA]</scope>
    <source>
        <strain evidence="4">cv. AL8/78</strain>
    </source>
</reference>
<organism evidence="4 5">
    <name type="scientific">Aegilops tauschii subsp. strangulata</name>
    <name type="common">Goatgrass</name>
    <dbReference type="NCBI Taxonomy" id="200361"/>
    <lineage>
        <taxon>Eukaryota</taxon>
        <taxon>Viridiplantae</taxon>
        <taxon>Streptophyta</taxon>
        <taxon>Embryophyta</taxon>
        <taxon>Tracheophyta</taxon>
        <taxon>Spermatophyta</taxon>
        <taxon>Magnoliopsida</taxon>
        <taxon>Liliopsida</taxon>
        <taxon>Poales</taxon>
        <taxon>Poaceae</taxon>
        <taxon>BOP clade</taxon>
        <taxon>Pooideae</taxon>
        <taxon>Triticodae</taxon>
        <taxon>Triticeae</taxon>
        <taxon>Triticinae</taxon>
        <taxon>Aegilops</taxon>
    </lineage>
</organism>